<keyword evidence="1" id="KW-0472">Membrane</keyword>
<evidence type="ECO:0000313" key="2">
    <source>
        <dbReference type="EMBL" id="EDX75613.1"/>
    </source>
</evidence>
<dbReference type="RefSeq" id="WP_006100754.1">
    <property type="nucleotide sequence ID" value="NZ_DS989848.1"/>
</dbReference>
<dbReference type="STRING" id="118168.MC7420_6268"/>
<evidence type="ECO:0000256" key="1">
    <source>
        <dbReference type="SAM" id="Phobius"/>
    </source>
</evidence>
<proteinExistence type="predicted"/>
<keyword evidence="3" id="KW-1185">Reference proteome</keyword>
<feature type="transmembrane region" description="Helical" evidence="1">
    <location>
        <begin position="9"/>
        <end position="32"/>
    </location>
</feature>
<keyword evidence="1" id="KW-0812">Transmembrane</keyword>
<dbReference type="InterPro" id="IPR049610">
    <property type="entry name" value="LCTMP-like"/>
</dbReference>
<dbReference type="AlphaFoldDB" id="B4VQB9"/>
<feature type="transmembrane region" description="Helical" evidence="1">
    <location>
        <begin position="97"/>
        <end position="116"/>
    </location>
</feature>
<evidence type="ECO:0008006" key="4">
    <source>
        <dbReference type="Google" id="ProtNLM"/>
    </source>
</evidence>
<sequence length="210" mass="23233">MRSFWTEPFLWIHLAGLAALPLTLEFVALGLATGEPLLPIWLELLILAVIGIAPVLWMQLTRPFDIFSLLVVALKPDRLTESQRRLLSLFDRKTNPLLTIMAAGFMVWVLWQIYSIAPLAAGVVPWTVQWHIAGLALAGVGFLASHLFLQVPLSVVQVLFTSEAEWAATQPYPVEKIPENFTVPGFRVKQILPAIAPESSSAESSPEQVD</sequence>
<evidence type="ECO:0000313" key="3">
    <source>
        <dbReference type="Proteomes" id="UP000003835"/>
    </source>
</evidence>
<keyword evidence="1" id="KW-1133">Transmembrane helix</keyword>
<reference evidence="2 3" key="1">
    <citation type="submission" date="2008-07" db="EMBL/GenBank/DDBJ databases">
        <authorList>
            <person name="Tandeau de Marsac N."/>
            <person name="Ferriera S."/>
            <person name="Johnson J."/>
            <person name="Kravitz S."/>
            <person name="Beeson K."/>
            <person name="Sutton G."/>
            <person name="Rogers Y.-H."/>
            <person name="Friedman R."/>
            <person name="Frazier M."/>
            <person name="Venter J.C."/>
        </authorList>
    </citation>
    <scope>NUCLEOTIDE SEQUENCE [LARGE SCALE GENOMIC DNA]</scope>
    <source>
        <strain evidence="2 3">PCC 7420</strain>
    </source>
</reference>
<dbReference type="EMBL" id="DS989848">
    <property type="protein sequence ID" value="EDX75613.1"/>
    <property type="molecule type" value="Genomic_DNA"/>
</dbReference>
<feature type="transmembrane region" description="Helical" evidence="1">
    <location>
        <begin position="128"/>
        <end position="149"/>
    </location>
</feature>
<organism evidence="2 3">
    <name type="scientific">Coleofasciculus chthonoplastes PCC 7420</name>
    <dbReference type="NCBI Taxonomy" id="118168"/>
    <lineage>
        <taxon>Bacteria</taxon>
        <taxon>Bacillati</taxon>
        <taxon>Cyanobacteriota</taxon>
        <taxon>Cyanophyceae</taxon>
        <taxon>Coleofasciculales</taxon>
        <taxon>Coleofasciculaceae</taxon>
        <taxon>Coleofasciculus</taxon>
    </lineage>
</organism>
<dbReference type="Proteomes" id="UP000003835">
    <property type="component" value="Unassembled WGS sequence"/>
</dbReference>
<gene>
    <name evidence="2" type="ORF">MC7420_6268</name>
</gene>
<dbReference type="NCBIfam" id="NF033183">
    <property type="entry name" value="colliding_TM"/>
    <property type="match status" value="1"/>
</dbReference>
<feature type="transmembrane region" description="Helical" evidence="1">
    <location>
        <begin position="38"/>
        <end position="57"/>
    </location>
</feature>
<dbReference type="eggNOG" id="ENOG502ZYH1">
    <property type="taxonomic scope" value="Bacteria"/>
</dbReference>
<name>B4VQB9_9CYAN</name>
<accession>B4VQB9</accession>
<dbReference type="OrthoDB" id="484731at2"/>
<protein>
    <recommendedName>
        <fullName evidence="4">Low-complexity tail membrane protein</fullName>
    </recommendedName>
</protein>
<dbReference type="HOGENOM" id="CLU_098314_0_0_3"/>